<dbReference type="GeneID" id="15807952"/>
<proteinExistence type="predicted"/>
<dbReference type="InterPro" id="IPR007480">
    <property type="entry name" value="DUF529"/>
</dbReference>
<organism evidence="1 2">
    <name type="scientific">Theileria equi strain WA</name>
    <dbReference type="NCBI Taxonomy" id="1537102"/>
    <lineage>
        <taxon>Eukaryota</taxon>
        <taxon>Sar</taxon>
        <taxon>Alveolata</taxon>
        <taxon>Apicomplexa</taxon>
        <taxon>Aconoidasida</taxon>
        <taxon>Piroplasmida</taxon>
        <taxon>Theileriidae</taxon>
        <taxon>Theileria</taxon>
    </lineage>
</organism>
<dbReference type="Proteomes" id="UP000031512">
    <property type="component" value="Unassembled WGS sequence"/>
</dbReference>
<sequence length="271" mass="32952">MLFSLSAILWTMFFHPLAIVTFTPLVWLKPSEAIKVIELDLAEEPNFDNYTFLSRQRGAVETRIYGMYPKTFCREVRDGGNILWRPNHPQERFSTLMIRKLYDTNVLAYMHVIMGIRFWYVHFGYNNGKWEEITEEEYERRMERTLEDRRFYVENPESDYVFRVSKYKPYGIPANIYMPTFRYKIKEVWSYDRIVWKAQGNEICTFVALHGNRGAIRLMHMFIKYDSSYKIIFFQWRFGKWQEMDKNGFYKLLNLYDFSEELANRTGRQFR</sequence>
<reference evidence="1 2" key="1">
    <citation type="journal article" date="2012" name="BMC Genomics">
        <title>Comparative genomic analysis and phylogenetic position of Theileria equi.</title>
        <authorList>
            <person name="Kappmeyer L.S."/>
            <person name="Thiagarajan M."/>
            <person name="Herndon D.R."/>
            <person name="Ramsay J.D."/>
            <person name="Caler E."/>
            <person name="Djikeng A."/>
            <person name="Gillespie J.J."/>
            <person name="Lau A.O."/>
            <person name="Roalson E.H."/>
            <person name="Silva J.C."/>
            <person name="Silva M.G."/>
            <person name="Suarez C.E."/>
            <person name="Ueti M.W."/>
            <person name="Nene V.M."/>
            <person name="Mealey R.H."/>
            <person name="Knowles D.P."/>
            <person name="Brayton K.A."/>
        </authorList>
    </citation>
    <scope>NUCLEOTIDE SEQUENCE [LARGE SCALE GENOMIC DNA]</scope>
    <source>
        <strain evidence="1 2">WA</strain>
    </source>
</reference>
<keyword evidence="2" id="KW-1185">Reference proteome</keyword>
<comment type="caution">
    <text evidence="1">The sequence shown here is derived from an EMBL/GenBank/DDBJ whole genome shotgun (WGS) entry which is preliminary data.</text>
</comment>
<gene>
    <name evidence="1" type="ORF">BEWA_035840</name>
</gene>
<protein>
    <submittedName>
        <fullName evidence="1">Signal peptide containing protein</fullName>
    </submittedName>
</protein>
<dbReference type="VEuPathDB" id="PiroplasmaDB:BEWA_035840"/>
<dbReference type="EMBL" id="ACOU01000002">
    <property type="protein sequence ID" value="EKX73548.1"/>
    <property type="molecule type" value="Genomic_DNA"/>
</dbReference>
<dbReference type="AlphaFoldDB" id="L1LEE7"/>
<accession>L1LEE7</accession>
<dbReference type="RefSeq" id="XP_004833000.1">
    <property type="nucleotide sequence ID" value="XM_004832943.1"/>
</dbReference>
<name>L1LEE7_THEEQ</name>
<evidence type="ECO:0000313" key="1">
    <source>
        <dbReference type="EMBL" id="EKX73548.1"/>
    </source>
</evidence>
<evidence type="ECO:0000313" key="2">
    <source>
        <dbReference type="Proteomes" id="UP000031512"/>
    </source>
</evidence>
<dbReference type="Pfam" id="PF04385">
    <property type="entry name" value="FAINT"/>
    <property type="match status" value="1"/>
</dbReference>
<dbReference type="KEGG" id="beq:BEWA_035840"/>
<dbReference type="eggNOG" id="ENOG502QX1M">
    <property type="taxonomic scope" value="Eukaryota"/>
</dbReference>